<dbReference type="Pfam" id="PF01713">
    <property type="entry name" value="Smr"/>
    <property type="match status" value="1"/>
</dbReference>
<dbReference type="EMBL" id="QFQP01000018">
    <property type="protein sequence ID" value="PZR10171.1"/>
    <property type="molecule type" value="Genomic_DNA"/>
</dbReference>
<dbReference type="AlphaFoldDB" id="A0A2W5VIG7"/>
<name>A0A2W5VIG7_9BACT</name>
<protein>
    <submittedName>
        <fullName evidence="3">DNA mismatch repair protein MutS</fullName>
    </submittedName>
</protein>
<evidence type="ECO:0000313" key="3">
    <source>
        <dbReference type="EMBL" id="PZR10171.1"/>
    </source>
</evidence>
<reference evidence="3 4" key="1">
    <citation type="submission" date="2017-08" db="EMBL/GenBank/DDBJ databases">
        <title>Infants hospitalized years apart are colonized by the same room-sourced microbial strains.</title>
        <authorList>
            <person name="Brooks B."/>
            <person name="Olm M.R."/>
            <person name="Firek B.A."/>
            <person name="Baker R."/>
            <person name="Thomas B.C."/>
            <person name="Morowitz M.J."/>
            <person name="Banfield J.F."/>
        </authorList>
    </citation>
    <scope>NUCLEOTIDE SEQUENCE [LARGE SCALE GENOMIC DNA]</scope>
    <source>
        <strain evidence="3">S2_003_000_R2_14</strain>
    </source>
</reference>
<comment type="caution">
    <text evidence="3">The sequence shown here is derived from an EMBL/GenBank/DDBJ whole genome shotgun (WGS) entry which is preliminary data.</text>
</comment>
<dbReference type="InterPro" id="IPR036063">
    <property type="entry name" value="Smr_dom_sf"/>
</dbReference>
<feature type="compositionally biased region" description="Basic and acidic residues" evidence="1">
    <location>
        <begin position="37"/>
        <end position="47"/>
    </location>
</feature>
<feature type="region of interest" description="Disordered" evidence="1">
    <location>
        <begin position="1"/>
        <end position="47"/>
    </location>
</feature>
<dbReference type="PANTHER" id="PTHR35562:SF2">
    <property type="entry name" value="DNA ENDONUCLEASE SMRA-RELATED"/>
    <property type="match status" value="1"/>
</dbReference>
<sequence length="221" mass="24003">MSKKEQPFNNPFAGVKLKQQEPPKKAAPAAPPPPPRPKKEAPLDAESRLFLEAVGAVEKVKETRTRVGPPPPPSAEQLRIPTEEAESLAALAELISGTGEFDLADSDEFIEGAVQGFDERVMRKLRAGDFSTQAHVDLHGMTKDEAKEALETFIQKSRIAGHRCVLVVTGRGIHSKDQVPVIKQGVQQWLTRGRLAKTVLAFCTAKPKDGGAGAAYVLLRR</sequence>
<dbReference type="PANTHER" id="PTHR35562">
    <property type="entry name" value="DNA ENDONUCLEASE SMRA-RELATED"/>
    <property type="match status" value="1"/>
</dbReference>
<dbReference type="PROSITE" id="PS50828">
    <property type="entry name" value="SMR"/>
    <property type="match status" value="1"/>
</dbReference>
<evidence type="ECO:0000256" key="1">
    <source>
        <dbReference type="SAM" id="MobiDB-lite"/>
    </source>
</evidence>
<evidence type="ECO:0000313" key="4">
    <source>
        <dbReference type="Proteomes" id="UP000249061"/>
    </source>
</evidence>
<gene>
    <name evidence="3" type="ORF">DI536_20265</name>
</gene>
<dbReference type="SUPFAM" id="SSF160443">
    <property type="entry name" value="SMR domain-like"/>
    <property type="match status" value="1"/>
</dbReference>
<feature type="domain" description="Smr" evidence="2">
    <location>
        <begin position="136"/>
        <end position="220"/>
    </location>
</feature>
<dbReference type="SMART" id="SM00463">
    <property type="entry name" value="SMR"/>
    <property type="match status" value="1"/>
</dbReference>
<dbReference type="Proteomes" id="UP000249061">
    <property type="component" value="Unassembled WGS sequence"/>
</dbReference>
<accession>A0A2W5VIG7</accession>
<organism evidence="3 4">
    <name type="scientific">Archangium gephyra</name>
    <dbReference type="NCBI Taxonomy" id="48"/>
    <lineage>
        <taxon>Bacteria</taxon>
        <taxon>Pseudomonadati</taxon>
        <taxon>Myxococcota</taxon>
        <taxon>Myxococcia</taxon>
        <taxon>Myxococcales</taxon>
        <taxon>Cystobacterineae</taxon>
        <taxon>Archangiaceae</taxon>
        <taxon>Archangium</taxon>
    </lineage>
</organism>
<dbReference type="InterPro" id="IPR002625">
    <property type="entry name" value="Smr_dom"/>
</dbReference>
<dbReference type="Gene3D" id="3.30.1370.110">
    <property type="match status" value="1"/>
</dbReference>
<evidence type="ECO:0000259" key="2">
    <source>
        <dbReference type="PROSITE" id="PS50828"/>
    </source>
</evidence>
<proteinExistence type="predicted"/>